<evidence type="ECO:0000313" key="4">
    <source>
        <dbReference type="Proteomes" id="UP000478052"/>
    </source>
</evidence>
<dbReference type="SUPFAM" id="SSF56672">
    <property type="entry name" value="DNA/RNA polymerases"/>
    <property type="match status" value="1"/>
</dbReference>
<evidence type="ECO:0000259" key="2">
    <source>
        <dbReference type="PROSITE" id="PS50878"/>
    </source>
</evidence>
<evidence type="ECO:0000256" key="1">
    <source>
        <dbReference type="SAM" id="MobiDB-lite"/>
    </source>
</evidence>
<proteinExistence type="predicted"/>
<dbReference type="Pfam" id="PF14529">
    <property type="entry name" value="Exo_endo_phos_2"/>
    <property type="match status" value="1"/>
</dbReference>
<dbReference type="AlphaFoldDB" id="A0A6G0VQM1"/>
<feature type="non-terminal residue" evidence="3">
    <location>
        <position position="819"/>
    </location>
</feature>
<dbReference type="SUPFAM" id="SSF56219">
    <property type="entry name" value="DNase I-like"/>
    <property type="match status" value="1"/>
</dbReference>
<dbReference type="EMBL" id="VUJU01013194">
    <property type="protein sequence ID" value="KAF0705603.1"/>
    <property type="molecule type" value="Genomic_DNA"/>
</dbReference>
<accession>A0A6G0VQM1</accession>
<gene>
    <name evidence="3" type="ORF">FWK35_00037145</name>
</gene>
<keyword evidence="4" id="KW-1185">Reference proteome</keyword>
<dbReference type="GO" id="GO:0071897">
    <property type="term" value="P:DNA biosynthetic process"/>
    <property type="evidence" value="ECO:0007669"/>
    <property type="project" value="UniProtKB-ARBA"/>
</dbReference>
<dbReference type="PROSITE" id="PS50878">
    <property type="entry name" value="RT_POL"/>
    <property type="match status" value="1"/>
</dbReference>
<feature type="region of interest" description="Disordered" evidence="1">
    <location>
        <begin position="1"/>
        <end position="24"/>
    </location>
</feature>
<protein>
    <recommendedName>
        <fullName evidence="2">Reverse transcriptase domain-containing protein</fullName>
    </recommendedName>
</protein>
<dbReference type="Pfam" id="PF00078">
    <property type="entry name" value="RVT_1"/>
    <property type="match status" value="1"/>
</dbReference>
<feature type="region of interest" description="Disordered" evidence="1">
    <location>
        <begin position="36"/>
        <end position="60"/>
    </location>
</feature>
<dbReference type="InterPro" id="IPR036691">
    <property type="entry name" value="Endo/exonu/phosph_ase_sf"/>
</dbReference>
<dbReference type="PANTHER" id="PTHR36688">
    <property type="entry name" value="ENDO/EXONUCLEASE/PHOSPHATASE DOMAIN-CONTAINING PROTEIN"/>
    <property type="match status" value="1"/>
</dbReference>
<dbReference type="InterPro" id="IPR000477">
    <property type="entry name" value="RT_dom"/>
</dbReference>
<evidence type="ECO:0000313" key="3">
    <source>
        <dbReference type="EMBL" id="KAF0705603.1"/>
    </source>
</evidence>
<dbReference type="GO" id="GO:0003824">
    <property type="term" value="F:catalytic activity"/>
    <property type="evidence" value="ECO:0007669"/>
    <property type="project" value="InterPro"/>
</dbReference>
<dbReference type="Proteomes" id="UP000478052">
    <property type="component" value="Unassembled WGS sequence"/>
</dbReference>
<dbReference type="InterPro" id="IPR005135">
    <property type="entry name" value="Endo/exonuclease/phosphatase"/>
</dbReference>
<dbReference type="InterPro" id="IPR043502">
    <property type="entry name" value="DNA/RNA_pol_sf"/>
</dbReference>
<comment type="caution">
    <text evidence="3">The sequence shown here is derived from an EMBL/GenBank/DDBJ whole genome shotgun (WGS) entry which is preliminary data.</text>
</comment>
<dbReference type="PANTHER" id="PTHR36688:SF1">
    <property type="entry name" value="ENDONUCLEASE_EXONUCLEASE_PHOSPHATASE DOMAIN-CONTAINING PROTEIN"/>
    <property type="match status" value="1"/>
</dbReference>
<feature type="domain" description="Reverse transcriptase" evidence="2">
    <location>
        <begin position="511"/>
        <end position="778"/>
    </location>
</feature>
<dbReference type="InterPro" id="IPR052560">
    <property type="entry name" value="RdDP_mobile_element"/>
</dbReference>
<reference evidence="3 4" key="1">
    <citation type="submission" date="2019-08" db="EMBL/GenBank/DDBJ databases">
        <title>Whole genome of Aphis craccivora.</title>
        <authorList>
            <person name="Voronova N.V."/>
            <person name="Shulinski R.S."/>
            <person name="Bandarenka Y.V."/>
            <person name="Zhorov D.G."/>
            <person name="Warner D."/>
        </authorList>
    </citation>
    <scope>NUCLEOTIDE SEQUENCE [LARGE SCALE GENOMIC DNA]</scope>
    <source>
        <strain evidence="3">180601</strain>
        <tissue evidence="3">Whole Body</tissue>
    </source>
</reference>
<sequence>MTRNKTAPNWRPNVLGPPGHTGKTAFFKATRTHALKKNTKKQNGHSLDNQKDQNLKHGNNKNGIKATEYLLRIVQLNVEGMTKSKAELISHVFHHVNILALQETHISDDQLGKLKIPGFQLIDYIGHNKHGMATFVSQDLDPKNIRRLEGNKHTVRIEIGNTNIFNIYKPPSEKWTTSVLPLAEHPAVYIGDFNSHNMEWSYNSTDDNGETLSNWAQLNHIQLLYDAKQSGTFKSGRWDSITSPDLCFGTTDSSNMPLKANRRILQEFPRSQHLPVQVDIGLNLTRVSKPKLNRWNVRKADWAKYTTYMEENINRIEPIPLNYDRFTKLIKMAAGKAMPRGHRQDYIPCWSKECDKLLNEYEQTQSDVAADRLISLLDEERRQRWVKAMEEMDFSHSSRKSWDLLRKLGSAQLTRKEHGITANAVASNLFKTSNIKPTKHMIIKIKNEYKKELDNCEESSALMNDFIEEEVHLALKNVKNGKAAGVDGILPEFIKNLGPRSRLWLARFFTSVANKGTLPKAWREAKVVAILKPNKPGNDPRNYRSISLLSVVYKLFERLLLRRMSPLLDRTIPMEQAGFRSGRNCCEQVLALTTYVENGFQNKLKSGAVFLDLSAAYDTVWKRGILLKLAKNLRCKATLRLLEQILSDRSFKVNMNGETSRKRILQNGLPQGSVLSPTLFNVYTTDIEVTNSRKFIYADDIGLVAQGKTFEQLEETLNKDLDTLQNYFKNWHPNLNDNKTSAVAFHLNNREENRELKLKIGGVNIANEECPRYLGIKLDRGLTFRQQLETTKNKIKSRNNIISKLAGTSWGCSAGTLRT</sequence>
<dbReference type="Gene3D" id="3.60.10.10">
    <property type="entry name" value="Endonuclease/exonuclease/phosphatase"/>
    <property type="match status" value="1"/>
</dbReference>
<dbReference type="OrthoDB" id="6620533at2759"/>
<dbReference type="CDD" id="cd01650">
    <property type="entry name" value="RT_nLTR_like"/>
    <property type="match status" value="1"/>
</dbReference>
<name>A0A6G0VQM1_APHCR</name>
<organism evidence="3 4">
    <name type="scientific">Aphis craccivora</name>
    <name type="common">Cowpea aphid</name>
    <dbReference type="NCBI Taxonomy" id="307492"/>
    <lineage>
        <taxon>Eukaryota</taxon>
        <taxon>Metazoa</taxon>
        <taxon>Ecdysozoa</taxon>
        <taxon>Arthropoda</taxon>
        <taxon>Hexapoda</taxon>
        <taxon>Insecta</taxon>
        <taxon>Pterygota</taxon>
        <taxon>Neoptera</taxon>
        <taxon>Paraneoptera</taxon>
        <taxon>Hemiptera</taxon>
        <taxon>Sternorrhyncha</taxon>
        <taxon>Aphidomorpha</taxon>
        <taxon>Aphidoidea</taxon>
        <taxon>Aphididae</taxon>
        <taxon>Aphidini</taxon>
        <taxon>Aphis</taxon>
        <taxon>Aphis</taxon>
    </lineage>
</organism>